<evidence type="ECO:0000313" key="2">
    <source>
        <dbReference type="Proteomes" id="UP001597561"/>
    </source>
</evidence>
<dbReference type="SUPFAM" id="SSF52540">
    <property type="entry name" value="P-loop containing nucleoside triphosphate hydrolases"/>
    <property type="match status" value="1"/>
</dbReference>
<organism evidence="1 2">
    <name type="scientific">Jeotgalibacillus terrae</name>
    <dbReference type="NCBI Taxonomy" id="587735"/>
    <lineage>
        <taxon>Bacteria</taxon>
        <taxon>Bacillati</taxon>
        <taxon>Bacillota</taxon>
        <taxon>Bacilli</taxon>
        <taxon>Bacillales</taxon>
        <taxon>Caryophanaceae</taxon>
        <taxon>Jeotgalibacillus</taxon>
    </lineage>
</organism>
<dbReference type="Proteomes" id="UP001597561">
    <property type="component" value="Unassembled WGS sequence"/>
</dbReference>
<sequence length="170" mass="20130">MKIRICGAVGSGKTTLARELSKKYQIPYYELDQVVRERQGQRGDRLRSESEKAELLKEIIEQPAWIIEGMHNEEWTYDTFEHADVLCLLNPPKKVIKYRLTKRFIRQKLKLETVHYTPTISIYFKMFKWAKMFDEKGRPNVMHLSETVQAELIILENDRDVKEFLRNPAG</sequence>
<comment type="caution">
    <text evidence="1">The sequence shown here is derived from an EMBL/GenBank/DDBJ whole genome shotgun (WGS) entry which is preliminary data.</text>
</comment>
<dbReference type="EMBL" id="JBHUPG010000012">
    <property type="protein sequence ID" value="MFD2911716.1"/>
    <property type="molecule type" value="Genomic_DNA"/>
</dbReference>
<gene>
    <name evidence="1" type="ORF">ACFS5P_07490</name>
</gene>
<dbReference type="RefSeq" id="WP_204729477.1">
    <property type="nucleotide sequence ID" value="NZ_JAFBDK010000008.1"/>
</dbReference>
<dbReference type="Gene3D" id="3.40.50.300">
    <property type="entry name" value="P-loop containing nucleotide triphosphate hydrolases"/>
    <property type="match status" value="1"/>
</dbReference>
<dbReference type="InterPro" id="IPR027417">
    <property type="entry name" value="P-loop_NTPase"/>
</dbReference>
<dbReference type="Pfam" id="PF13238">
    <property type="entry name" value="AAA_18"/>
    <property type="match status" value="1"/>
</dbReference>
<name>A0ABW5ZHC6_9BACL</name>
<keyword evidence="2" id="KW-1185">Reference proteome</keyword>
<dbReference type="PANTHER" id="PTHR37816">
    <property type="entry name" value="YALI0E33011P"/>
    <property type="match status" value="1"/>
</dbReference>
<reference evidence="2" key="1">
    <citation type="journal article" date="2019" name="Int. J. Syst. Evol. Microbiol.">
        <title>The Global Catalogue of Microorganisms (GCM) 10K type strain sequencing project: providing services to taxonomists for standard genome sequencing and annotation.</title>
        <authorList>
            <consortium name="The Broad Institute Genomics Platform"/>
            <consortium name="The Broad Institute Genome Sequencing Center for Infectious Disease"/>
            <person name="Wu L."/>
            <person name="Ma J."/>
        </authorList>
    </citation>
    <scope>NUCLEOTIDE SEQUENCE [LARGE SCALE GENOMIC DNA]</scope>
    <source>
        <strain evidence="2">KCTC 13528</strain>
    </source>
</reference>
<proteinExistence type="predicted"/>
<evidence type="ECO:0000313" key="1">
    <source>
        <dbReference type="EMBL" id="MFD2911716.1"/>
    </source>
</evidence>
<dbReference type="PANTHER" id="PTHR37816:SF2">
    <property type="entry name" value="DNA TOPOLOGY MODULATION PROTEIN FLAR-RELATED PROTEIN"/>
    <property type="match status" value="1"/>
</dbReference>
<dbReference type="InterPro" id="IPR052922">
    <property type="entry name" value="Cytidylate_Kinase-2"/>
</dbReference>
<protein>
    <submittedName>
        <fullName evidence="1">AAA family ATPase</fullName>
    </submittedName>
</protein>
<accession>A0ABW5ZHC6</accession>